<accession>A0A1H7F6T2</accession>
<evidence type="ECO:0000313" key="1">
    <source>
        <dbReference type="EMBL" id="SEK21766.1"/>
    </source>
</evidence>
<protein>
    <recommendedName>
        <fullName evidence="3">ADP-heptose:LPS heptosyltransferase</fullName>
    </recommendedName>
</protein>
<dbReference type="GO" id="GO:0009244">
    <property type="term" value="P:lipopolysaccharide core region biosynthetic process"/>
    <property type="evidence" value="ECO:0007669"/>
    <property type="project" value="TreeGrafter"/>
</dbReference>
<dbReference type="InterPro" id="IPR051199">
    <property type="entry name" value="LPS_LOS_Heptosyltrfase"/>
</dbReference>
<keyword evidence="2" id="KW-1185">Reference proteome</keyword>
<reference evidence="2" key="1">
    <citation type="submission" date="2016-10" db="EMBL/GenBank/DDBJ databases">
        <authorList>
            <person name="Varghese N."/>
        </authorList>
    </citation>
    <scope>NUCLEOTIDE SEQUENCE [LARGE SCALE GENOMIC DNA]</scope>
    <source>
        <strain evidence="2">ACV-9</strain>
    </source>
</reference>
<dbReference type="AlphaFoldDB" id="A0A1H7F6T2"/>
<proteinExistence type="predicted"/>
<dbReference type="EMBL" id="FNZX01000003">
    <property type="protein sequence ID" value="SEK21766.1"/>
    <property type="molecule type" value="Genomic_DNA"/>
</dbReference>
<organism evidence="1 2">
    <name type="scientific">Pseudobutyrivibrio ruminis</name>
    <dbReference type="NCBI Taxonomy" id="46206"/>
    <lineage>
        <taxon>Bacteria</taxon>
        <taxon>Bacillati</taxon>
        <taxon>Bacillota</taxon>
        <taxon>Clostridia</taxon>
        <taxon>Lachnospirales</taxon>
        <taxon>Lachnospiraceae</taxon>
        <taxon>Pseudobutyrivibrio</taxon>
    </lineage>
</organism>
<dbReference type="Gene3D" id="3.40.50.2000">
    <property type="entry name" value="Glycogen Phosphorylase B"/>
    <property type="match status" value="1"/>
</dbReference>
<evidence type="ECO:0000313" key="2">
    <source>
        <dbReference type="Proteomes" id="UP000182321"/>
    </source>
</evidence>
<dbReference type="GO" id="GO:0005829">
    <property type="term" value="C:cytosol"/>
    <property type="evidence" value="ECO:0007669"/>
    <property type="project" value="TreeGrafter"/>
</dbReference>
<dbReference type="PANTHER" id="PTHR30160">
    <property type="entry name" value="TETRAACYLDISACCHARIDE 4'-KINASE-RELATED"/>
    <property type="match status" value="1"/>
</dbReference>
<evidence type="ECO:0008006" key="3">
    <source>
        <dbReference type="Google" id="ProtNLM"/>
    </source>
</evidence>
<sequence>MGRIKHLLNRTFCSIKANGILTTVRRIKAWLIKRLVGSNYYKNKIYFDDAVLHLAFYPSGGLGDYIISKVILEEVLRITKCEVTIFADKLEFAKSIYGDVSEDFRLWYEYDIDAHKYDLALWVEHFVHVDSYKKSRVRDFSVELASKIEYILQHWDELYVDIEKQCWRERIQFERCRTLGLDRWTELRMNQAFKVERKNVCIPLDATYEDKWKKRFYGTKYITINYGADAMVANRSQLKLWTVENYEAFIKLMKDNYPNIEVVQLGTHDAKKLEGVDNYVLGKSLELTKFILKNSLCHIDCEGGLVHLATQLGTKCIVLFGPTPVHMYGYEQNINIVSPFCNNCMGLHELWAYDCYRKYDGNKCMESIIPEEVFREIKKVIKNENF</sequence>
<dbReference type="Proteomes" id="UP000182321">
    <property type="component" value="Unassembled WGS sequence"/>
</dbReference>
<name>A0A1H7F6T2_9FIRM</name>
<dbReference type="SUPFAM" id="SSF53756">
    <property type="entry name" value="UDP-Glycosyltransferase/glycogen phosphorylase"/>
    <property type="match status" value="1"/>
</dbReference>
<dbReference type="GO" id="GO:0008713">
    <property type="term" value="F:ADP-heptose-lipopolysaccharide heptosyltransferase activity"/>
    <property type="evidence" value="ECO:0007669"/>
    <property type="project" value="TreeGrafter"/>
</dbReference>
<dbReference type="RefSeq" id="WP_074788837.1">
    <property type="nucleotide sequence ID" value="NZ_FNZX01000003.1"/>
</dbReference>
<gene>
    <name evidence="1" type="ORF">SAMN02910377_00346</name>
</gene>